<name>A0A269I6A9_STAAU</name>
<comment type="caution">
    <text evidence="2">The sequence shown here is derived from an EMBL/GenBank/DDBJ whole genome shotgun (WGS) entry which is preliminary data.</text>
</comment>
<dbReference type="EMBL" id="LALQ01000010">
    <property type="protein sequence ID" value="KMR58050.1"/>
    <property type="molecule type" value="Genomic_DNA"/>
</dbReference>
<sequence length="58" mass="6733">MHHHLQINRHAIIYLNDMHSSIVAVHPFITNSLLLLYKKVAKEQLITATIATMICDYF</sequence>
<accession>A0A269I6A9</accession>
<proteinExistence type="predicted"/>
<reference evidence="2" key="1">
    <citation type="journal article" date="2015" name="J. Infect. Dis.">
        <title>Parallel Epidemics of Community-Associated Methicillin-Resistant Staphylococcus aureus USA300 Infection in North and South America.</title>
        <authorList>
            <person name="Planet P.J."/>
            <person name="Diaz L."/>
            <person name="Kolokotronis S.O."/>
            <person name="Narechania A."/>
            <person name="Reyes J."/>
            <person name="Xing G."/>
            <person name="Rincon S."/>
            <person name="Smith H."/>
            <person name="Panesso D."/>
            <person name="Ryan C."/>
            <person name="Smith D.P."/>
            <person name="Guzman M."/>
            <person name="Zurita J."/>
            <person name="Sebra R."/>
            <person name="Deikus G."/>
            <person name="Nolan R.L."/>
            <person name="Tenover F.C."/>
            <person name="Weinstock G.M."/>
            <person name="Robinson D.A."/>
            <person name="Arias C.A."/>
        </authorList>
    </citation>
    <scope>NUCLEOTIDE SEQUENCE</scope>
    <source>
        <strain evidence="1">CA15</strain>
        <strain evidence="2">M121</strain>
    </source>
</reference>
<evidence type="ECO:0000313" key="2">
    <source>
        <dbReference type="EMBL" id="KMR58050.1"/>
    </source>
</evidence>
<organism evidence="2">
    <name type="scientific">Staphylococcus aureus</name>
    <dbReference type="NCBI Taxonomy" id="1280"/>
    <lineage>
        <taxon>Bacteria</taxon>
        <taxon>Bacillati</taxon>
        <taxon>Bacillota</taxon>
        <taxon>Bacilli</taxon>
        <taxon>Bacillales</taxon>
        <taxon>Staphylococcaceae</taxon>
        <taxon>Staphylococcus</taxon>
    </lineage>
</organism>
<accession>A0A1E8WS43</accession>
<reference evidence="3" key="3">
    <citation type="journal article" date="2016" name="J. Infect. Dis.">
        <title>Comparative Genomics of Community-Associated Methicillin-Resistant Staphylococcus aureus Shows the Emergence of Clone ST8-USA300 in Geneva, Switzerland.</title>
        <authorList>
            <person name="Von Dach E."/>
            <person name="Diene S.M."/>
            <person name="Fankhauser C."/>
            <person name="Schrenzel J."/>
            <person name="Harbarth S."/>
            <person name="Francois P."/>
        </authorList>
    </citation>
    <scope>NUCLEOTIDE SEQUENCE</scope>
    <source>
        <strain evidence="3">MRSA_S26</strain>
    </source>
</reference>
<evidence type="ECO:0000313" key="3">
    <source>
        <dbReference type="EMBL" id="KSA77861.1"/>
    </source>
</evidence>
<reference evidence="3" key="2">
    <citation type="submission" date="2015-06" db="EMBL/GenBank/DDBJ databases">
        <authorList>
            <person name="Diene S.M."/>
            <person name="Von Dach E."/>
            <person name="Fankhauser C."/>
            <person name="Schrenzel J."/>
            <person name="Harbarth S."/>
            <person name="Francois P."/>
        </authorList>
    </citation>
    <scope>NUCLEOTIDE SEQUENCE</scope>
    <source>
        <strain evidence="3">MRSA_S26</strain>
    </source>
</reference>
<protein>
    <submittedName>
        <fullName evidence="2">Uncharacterized protein</fullName>
    </submittedName>
</protein>
<dbReference type="Proteomes" id="UP000052129">
    <property type="component" value="Unassembled WGS sequence"/>
</dbReference>
<dbReference type="EMBL" id="LALJ01000028">
    <property type="protein sequence ID" value="KMR35875.1"/>
    <property type="molecule type" value="Genomic_DNA"/>
</dbReference>
<dbReference type="AlphaFoldDB" id="A0A269I6A9"/>
<gene>
    <name evidence="3" type="ORF">ACR79_13555</name>
    <name evidence="2" type="ORF">EP54_03060</name>
    <name evidence="1" type="ORF">EQ90_11025</name>
</gene>
<evidence type="ECO:0000313" key="1">
    <source>
        <dbReference type="EMBL" id="KMR35875.1"/>
    </source>
</evidence>
<dbReference type="EMBL" id="LFVP01000013">
    <property type="protein sequence ID" value="KSA77861.1"/>
    <property type="molecule type" value="Genomic_DNA"/>
</dbReference>